<accession>A0A8S2TNB2</accession>
<organism evidence="1 2">
    <name type="scientific">Didymodactylos carnosus</name>
    <dbReference type="NCBI Taxonomy" id="1234261"/>
    <lineage>
        <taxon>Eukaryota</taxon>
        <taxon>Metazoa</taxon>
        <taxon>Spiralia</taxon>
        <taxon>Gnathifera</taxon>
        <taxon>Rotifera</taxon>
        <taxon>Eurotatoria</taxon>
        <taxon>Bdelloidea</taxon>
        <taxon>Philodinida</taxon>
        <taxon>Philodinidae</taxon>
        <taxon>Didymodactylos</taxon>
    </lineage>
</organism>
<dbReference type="Proteomes" id="UP000681722">
    <property type="component" value="Unassembled WGS sequence"/>
</dbReference>
<dbReference type="OrthoDB" id="7761718at2759"/>
<dbReference type="AlphaFoldDB" id="A0A8S2TNB2"/>
<comment type="caution">
    <text evidence="1">The sequence shown here is derived from an EMBL/GenBank/DDBJ whole genome shotgun (WGS) entry which is preliminary data.</text>
</comment>
<gene>
    <name evidence="1" type="ORF">SRO942_LOCUS33836</name>
</gene>
<proteinExistence type="predicted"/>
<reference evidence="1" key="1">
    <citation type="submission" date="2021-02" db="EMBL/GenBank/DDBJ databases">
        <authorList>
            <person name="Nowell W R."/>
        </authorList>
    </citation>
    <scope>NUCLEOTIDE SEQUENCE</scope>
</reference>
<dbReference type="EMBL" id="CAJOBC010082827">
    <property type="protein sequence ID" value="CAF4292687.1"/>
    <property type="molecule type" value="Genomic_DNA"/>
</dbReference>
<sequence length="233" mass="27362">MTSTSSNYRLRQRHLLADLEEGNLDVETRYATKTVSLEDVGNMLILLKYRHNLTEAVIGDLIYYTSLVRPDLNVKYQTGCIGDDPIKFEVLSVERQLQLLFRRYDFYEAVTRITFDNDPSDITVSKEYSKQITRERLMNPNIIIITFQFHCDGIKVYAQNNNLSVWPLYFVVNEIPLRNRFSYENMLLYTCWPAHTKIGRKRMVSLLEHMVEIMSPLENGIKLMNPHNEEVEV</sequence>
<name>A0A8S2TNB2_9BILA</name>
<protein>
    <submittedName>
        <fullName evidence="1">Uncharacterized protein</fullName>
    </submittedName>
</protein>
<evidence type="ECO:0000313" key="2">
    <source>
        <dbReference type="Proteomes" id="UP000681722"/>
    </source>
</evidence>
<evidence type="ECO:0000313" key="1">
    <source>
        <dbReference type="EMBL" id="CAF4292687.1"/>
    </source>
</evidence>